<evidence type="ECO:0000256" key="1">
    <source>
        <dbReference type="SAM" id="Phobius"/>
    </source>
</evidence>
<evidence type="ECO:0000313" key="3">
    <source>
        <dbReference type="Proteomes" id="UP000178656"/>
    </source>
</evidence>
<dbReference type="AlphaFoldDB" id="A0A1F5TGZ7"/>
<keyword evidence="1" id="KW-0472">Membrane</keyword>
<keyword evidence="1" id="KW-0812">Transmembrane</keyword>
<feature type="transmembrane region" description="Helical" evidence="1">
    <location>
        <begin position="52"/>
        <end position="73"/>
    </location>
</feature>
<reference evidence="2 3" key="1">
    <citation type="journal article" date="2016" name="Nat. Commun.">
        <title>Thousands of microbial genomes shed light on interconnected biogeochemical processes in an aquifer system.</title>
        <authorList>
            <person name="Anantharaman K."/>
            <person name="Brown C.T."/>
            <person name="Hug L.A."/>
            <person name="Sharon I."/>
            <person name="Castelle C.J."/>
            <person name="Probst A.J."/>
            <person name="Thomas B.C."/>
            <person name="Singh A."/>
            <person name="Wilkins M.J."/>
            <person name="Karaoz U."/>
            <person name="Brodie E.L."/>
            <person name="Williams K.H."/>
            <person name="Hubbard S.S."/>
            <person name="Banfield J.F."/>
        </authorList>
    </citation>
    <scope>NUCLEOTIDE SEQUENCE [LARGE SCALE GENOMIC DNA]</scope>
</reference>
<proteinExistence type="predicted"/>
<comment type="caution">
    <text evidence="2">The sequence shown here is derived from an EMBL/GenBank/DDBJ whole genome shotgun (WGS) entry which is preliminary data.</text>
</comment>
<dbReference type="Proteomes" id="UP000178656">
    <property type="component" value="Unassembled WGS sequence"/>
</dbReference>
<organism evidence="2 3">
    <name type="scientific">Candidatus Falkowbacteria bacterium RIFOXYC2_FULL_48_21</name>
    <dbReference type="NCBI Taxonomy" id="1798005"/>
    <lineage>
        <taxon>Bacteria</taxon>
        <taxon>Candidatus Falkowiibacteriota</taxon>
    </lineage>
</organism>
<name>A0A1F5TGZ7_9BACT</name>
<accession>A0A1F5TGZ7</accession>
<protein>
    <submittedName>
        <fullName evidence="2">Uncharacterized protein</fullName>
    </submittedName>
</protein>
<evidence type="ECO:0000313" key="2">
    <source>
        <dbReference type="EMBL" id="OGF38212.1"/>
    </source>
</evidence>
<keyword evidence="1" id="KW-1133">Transmembrane helix</keyword>
<sequence>MFNLFGIFFFAVLGIIPKFIWGWVEVTSKCEWSHRAQENVCTQLTSYLNAPFIFSMVFCGVAIIWLFFAVIASSCEYMGMVERQQTLVRHLAKIKLAKKRWDTLAALLKEFLAKAYPELEKEIWAKLKPEDVQAYGAKFPELKSSETFKDLCASLQKIYDDYFTLCCDLEDTKANIRYRVRDRWVLGSSFFPKLDEDKAKVPAEDMIS</sequence>
<gene>
    <name evidence="2" type="ORF">A2482_03995</name>
</gene>
<dbReference type="EMBL" id="MFGM01000006">
    <property type="protein sequence ID" value="OGF38212.1"/>
    <property type="molecule type" value="Genomic_DNA"/>
</dbReference>